<proteinExistence type="predicted"/>
<gene>
    <name evidence="2" type="ORF">Tci_375450</name>
</gene>
<evidence type="ECO:0000259" key="1">
    <source>
        <dbReference type="Pfam" id="PF07727"/>
    </source>
</evidence>
<evidence type="ECO:0000313" key="2">
    <source>
        <dbReference type="EMBL" id="GEY03476.1"/>
    </source>
</evidence>
<name>A0A699HDR7_TANCI</name>
<comment type="caution">
    <text evidence="2">The sequence shown here is derived from an EMBL/GenBank/DDBJ whole genome shotgun (WGS) entry which is preliminary data.</text>
</comment>
<dbReference type="EMBL" id="BKCJ010147048">
    <property type="protein sequence ID" value="GEY03476.1"/>
    <property type="molecule type" value="Genomic_DNA"/>
</dbReference>
<feature type="non-terminal residue" evidence="2">
    <location>
        <position position="1"/>
    </location>
</feature>
<dbReference type="InterPro" id="IPR013103">
    <property type="entry name" value="RVT_2"/>
</dbReference>
<protein>
    <submittedName>
        <fullName evidence="2">Gag-Pol polyprotein</fullName>
    </submittedName>
</protein>
<dbReference type="Pfam" id="PF07727">
    <property type="entry name" value="RVT_2"/>
    <property type="match status" value="1"/>
</dbReference>
<feature type="domain" description="Reverse transcriptase Ty1/copia-type" evidence="1">
    <location>
        <begin position="122"/>
        <end position="188"/>
    </location>
</feature>
<reference evidence="2" key="1">
    <citation type="journal article" date="2019" name="Sci. Rep.">
        <title>Draft genome of Tanacetum cinerariifolium, the natural source of mosquito coil.</title>
        <authorList>
            <person name="Yamashiro T."/>
            <person name="Shiraishi A."/>
            <person name="Satake H."/>
            <person name="Nakayama K."/>
        </authorList>
    </citation>
    <scope>NUCLEOTIDE SEQUENCE</scope>
</reference>
<accession>A0A699HDR7</accession>
<organism evidence="2">
    <name type="scientific">Tanacetum cinerariifolium</name>
    <name type="common">Dalmatian daisy</name>
    <name type="synonym">Chrysanthemum cinerariifolium</name>
    <dbReference type="NCBI Taxonomy" id="118510"/>
    <lineage>
        <taxon>Eukaryota</taxon>
        <taxon>Viridiplantae</taxon>
        <taxon>Streptophyta</taxon>
        <taxon>Embryophyta</taxon>
        <taxon>Tracheophyta</taxon>
        <taxon>Spermatophyta</taxon>
        <taxon>Magnoliopsida</taxon>
        <taxon>eudicotyledons</taxon>
        <taxon>Gunneridae</taxon>
        <taxon>Pentapetalae</taxon>
        <taxon>asterids</taxon>
        <taxon>campanulids</taxon>
        <taxon>Asterales</taxon>
        <taxon>Asteraceae</taxon>
        <taxon>Asteroideae</taxon>
        <taxon>Anthemideae</taxon>
        <taxon>Anthemidinae</taxon>
        <taxon>Tanacetum</taxon>
    </lineage>
</organism>
<dbReference type="AlphaFoldDB" id="A0A699HDR7"/>
<sequence length="223" mass="25761">ASDYDNSDPVPQLQNISPSAYTNVPSQQELDLLFGPLYDEIFTAGTSSVNKSSSPTNNSIQQDILLQRIFTLHQNHQLLHMFMLRNTTIIKQKMNTYKNMNLPILSVHRYEKLLSLPYAILMDVKTEFLNGPLKEEVYVAQPDGFIDPDHPEKVYRLRKALYGLNQAPRAWYDELLNFLTSKGFTKEIEYVALSASYAQVMWMRTQLKDYGFSYNKIPLYCDS</sequence>